<keyword evidence="4" id="KW-1185">Reference proteome</keyword>
<dbReference type="EMBL" id="FLRD01000057">
    <property type="protein sequence ID" value="SBT33446.1"/>
    <property type="molecule type" value="Genomic_DNA"/>
</dbReference>
<sequence length="142" mass="16200">MAHSEPLKEGVSPLPFILCNVESASYTQKKTRGMRNYQHVPALHVHIYYIGPNELKLKLCTNCYFAYACGGSHCIFLCAHPTRACMMDMKCSKKCIFQNVLRVCGYTKRHRELMGKGGYSLSSYRRKKIMSRQCGVLPRISL</sequence>
<dbReference type="EMBL" id="FLRE01000068">
    <property type="protein sequence ID" value="SBT33883.1"/>
    <property type="molecule type" value="Genomic_DNA"/>
</dbReference>
<dbReference type="Proteomes" id="UP000078550">
    <property type="component" value="Unassembled WGS sequence"/>
</dbReference>
<evidence type="ECO:0000313" key="2">
    <source>
        <dbReference type="EMBL" id="SBT33883.1"/>
    </source>
</evidence>
<protein>
    <submittedName>
        <fullName evidence="2">Uncharacterized protein</fullName>
    </submittedName>
</protein>
<dbReference type="AlphaFoldDB" id="A0A1A8YQP5"/>
<dbReference type="Proteomes" id="UP000078555">
    <property type="component" value="Unassembled WGS sequence"/>
</dbReference>
<organism evidence="2 3">
    <name type="scientific">Plasmodium ovale wallikeri</name>
    <dbReference type="NCBI Taxonomy" id="864142"/>
    <lineage>
        <taxon>Eukaryota</taxon>
        <taxon>Sar</taxon>
        <taxon>Alveolata</taxon>
        <taxon>Apicomplexa</taxon>
        <taxon>Aconoidasida</taxon>
        <taxon>Haemosporida</taxon>
        <taxon>Plasmodiidae</taxon>
        <taxon>Plasmodium</taxon>
        <taxon>Plasmodium (Plasmodium)</taxon>
    </lineage>
</organism>
<name>A0A1A8YQP5_PLAOA</name>
<reference evidence="2" key="2">
    <citation type="submission" date="2016-05" db="EMBL/GenBank/DDBJ databases">
        <authorList>
            <person name="Lavstsen T."/>
            <person name="Jespersen J.S."/>
        </authorList>
    </citation>
    <scope>NUCLEOTIDE SEQUENCE [LARGE SCALE GENOMIC DNA]</scope>
</reference>
<reference evidence="3 4" key="1">
    <citation type="submission" date="2016-05" db="EMBL/GenBank/DDBJ databases">
        <authorList>
            <person name="Naeem Raeece"/>
        </authorList>
    </citation>
    <scope>NUCLEOTIDE SEQUENCE [LARGE SCALE GENOMIC DNA]</scope>
</reference>
<gene>
    <name evidence="1" type="ORF">POVWA1_017130</name>
    <name evidence="2" type="ORF">POVWA2_017010</name>
</gene>
<evidence type="ECO:0000313" key="4">
    <source>
        <dbReference type="Proteomes" id="UP000078555"/>
    </source>
</evidence>
<proteinExistence type="predicted"/>
<evidence type="ECO:0000313" key="1">
    <source>
        <dbReference type="EMBL" id="SBT33446.1"/>
    </source>
</evidence>
<evidence type="ECO:0000313" key="3">
    <source>
        <dbReference type="Proteomes" id="UP000078550"/>
    </source>
</evidence>
<accession>A0A1A8YQP5</accession>